<feature type="region of interest" description="Disordered" evidence="1">
    <location>
        <begin position="449"/>
        <end position="532"/>
    </location>
</feature>
<sequence>MWSLAETEARKCLSDVEAQFGYSSKQAIHAATELALQLEELRPATAEAGELLQRALEGSKQAYGDQHLNTLRTANNLAARIPVYLDNIGQKDEAFSLSLVGLEHFRLGATHPYTLDSMYNLAVPFIAIIIIIIIIIIVIIIIIIIIIINIINIIIIIIITIIVIVIVIIIIINIINIIIIIIITIIVIVIVIIVTITIIVMAAESFLFYNGQMADAKEEFIRARDGCVECFGWTHTGTLDCTERLVDIYEVAKGSIDVLAEGDMEEAEVTLASLLAALGRLPEAVIRLWMHHGRLKMFIDRQCRGTTAPALSPDRYEAALGYDHAKTLELTYSLVEYLTQNQRTEEAAEALLRQKLTHCEELFGETSARDLGLGRVAGGRAKSGDNAATALLNAALNCQPNTSWGGPLHCKSLLSDLLAEKGTLFSTNGLPDVPDTLSFQKGDIVKEHMAKRREKKETSRSTVLGDAAAALPAPQVTQHDTETVDTPPQRGAHLDSSLGSDMPGTETEDEAFGLDRRRRTPVTNGGPPPTGWTTLVGITPSQAAPHITASLEEDVRALGRSTQNSETEVNQQAGGHSPNLPPTLPWAEQWHTQMAGGDSADLETFYQSELSAESENAGQVSESEVFFRRVLECERLGRSTRSASNLAVLLDKENRGEEALELHRMVHRGRTKVWGSETMFGGGAGLMKEAFKMQALGSTHSKTLESCLSLGAGTLACVCKLQGPWVYEEMGDWGFVKFTGFEGSLVRSNQVGVIPEANATGLFPLAQSLPFVSSRPRKPKSLSSAGQLWFAYNQC</sequence>
<feature type="region of interest" description="Disordered" evidence="1">
    <location>
        <begin position="557"/>
        <end position="582"/>
    </location>
</feature>
<evidence type="ECO:0000256" key="1">
    <source>
        <dbReference type="SAM" id="MobiDB-lite"/>
    </source>
</evidence>
<dbReference type="InterPro" id="IPR011990">
    <property type="entry name" value="TPR-like_helical_dom_sf"/>
</dbReference>
<keyword evidence="2" id="KW-0812">Transmembrane</keyword>
<dbReference type="Gene3D" id="1.25.40.10">
    <property type="entry name" value="Tetratricopeptide repeat domain"/>
    <property type="match status" value="1"/>
</dbReference>
<dbReference type="PANTHER" id="PTHR46082">
    <property type="entry name" value="ATP/GTP-BINDING PROTEIN-RELATED"/>
    <property type="match status" value="1"/>
</dbReference>
<evidence type="ECO:0000256" key="2">
    <source>
        <dbReference type="SAM" id="Phobius"/>
    </source>
</evidence>
<organism evidence="3 4">
    <name type="scientific">Symbiodinium microadriaticum</name>
    <name type="common">Dinoflagellate</name>
    <name type="synonym">Zooxanthella microadriatica</name>
    <dbReference type="NCBI Taxonomy" id="2951"/>
    <lineage>
        <taxon>Eukaryota</taxon>
        <taxon>Sar</taxon>
        <taxon>Alveolata</taxon>
        <taxon>Dinophyceae</taxon>
        <taxon>Suessiales</taxon>
        <taxon>Symbiodiniaceae</taxon>
        <taxon>Symbiodinium</taxon>
    </lineage>
</organism>
<dbReference type="OrthoDB" id="1658288at2759"/>
<dbReference type="EMBL" id="LSRX01000209">
    <property type="protein sequence ID" value="OLQ04477.1"/>
    <property type="molecule type" value="Genomic_DNA"/>
</dbReference>
<dbReference type="PANTHER" id="PTHR46082:SF6">
    <property type="entry name" value="AAA+ ATPASE DOMAIN-CONTAINING PROTEIN-RELATED"/>
    <property type="match status" value="1"/>
</dbReference>
<evidence type="ECO:0000313" key="3">
    <source>
        <dbReference type="EMBL" id="OLQ04477.1"/>
    </source>
</evidence>
<feature type="compositionally biased region" description="Polar residues" evidence="1">
    <location>
        <begin position="560"/>
        <end position="574"/>
    </location>
</feature>
<proteinExistence type="predicted"/>
<feature type="transmembrane region" description="Helical" evidence="2">
    <location>
        <begin position="121"/>
        <end position="147"/>
    </location>
</feature>
<protein>
    <submittedName>
        <fullName evidence="3">Uncharacterized protein</fullName>
    </submittedName>
</protein>
<feature type="transmembrane region" description="Helical" evidence="2">
    <location>
        <begin position="179"/>
        <end position="203"/>
    </location>
</feature>
<evidence type="ECO:0000313" key="4">
    <source>
        <dbReference type="Proteomes" id="UP000186817"/>
    </source>
</evidence>
<dbReference type="AlphaFoldDB" id="A0A1Q9EAP0"/>
<keyword evidence="2" id="KW-1133">Transmembrane helix</keyword>
<gene>
    <name evidence="3" type="ORF">AK812_SmicGene12417</name>
</gene>
<comment type="caution">
    <text evidence="3">The sequence shown here is derived from an EMBL/GenBank/DDBJ whole genome shotgun (WGS) entry which is preliminary data.</text>
</comment>
<feature type="compositionally biased region" description="Low complexity" evidence="1">
    <location>
        <begin position="521"/>
        <end position="532"/>
    </location>
</feature>
<accession>A0A1Q9EAP0</accession>
<keyword evidence="2" id="KW-0472">Membrane</keyword>
<keyword evidence="4" id="KW-1185">Reference proteome</keyword>
<name>A0A1Q9EAP0_SYMMI</name>
<dbReference type="InterPro" id="IPR053137">
    <property type="entry name" value="NLR-like"/>
</dbReference>
<feature type="transmembrane region" description="Helical" evidence="2">
    <location>
        <begin position="153"/>
        <end position="172"/>
    </location>
</feature>
<reference evidence="3 4" key="1">
    <citation type="submission" date="2016-02" db="EMBL/GenBank/DDBJ databases">
        <title>Genome analysis of coral dinoflagellate symbionts highlights evolutionary adaptations to a symbiotic lifestyle.</title>
        <authorList>
            <person name="Aranda M."/>
            <person name="Li Y."/>
            <person name="Liew Y.J."/>
            <person name="Baumgarten S."/>
            <person name="Simakov O."/>
            <person name="Wilson M."/>
            <person name="Piel J."/>
            <person name="Ashoor H."/>
            <person name="Bougouffa S."/>
            <person name="Bajic V.B."/>
            <person name="Ryu T."/>
            <person name="Ravasi T."/>
            <person name="Bayer T."/>
            <person name="Micklem G."/>
            <person name="Kim H."/>
            <person name="Bhak J."/>
            <person name="Lajeunesse T.C."/>
            <person name="Voolstra C.R."/>
        </authorList>
    </citation>
    <scope>NUCLEOTIDE SEQUENCE [LARGE SCALE GENOMIC DNA]</scope>
    <source>
        <strain evidence="3 4">CCMP2467</strain>
    </source>
</reference>
<dbReference type="Proteomes" id="UP000186817">
    <property type="component" value="Unassembled WGS sequence"/>
</dbReference>